<evidence type="ECO:0000313" key="1">
    <source>
        <dbReference type="EMBL" id="MER9283233.1"/>
    </source>
</evidence>
<sequence length="484" mass="53017">MTTRVLMIALDGADGALVDRASQDGMLPSLTALRASGRVKYLTAHAGATDDALWASFQYASGMGEHGRYHYEQRLRSGKFGLACTDEIDRETFWETAPDLRIAVFDIPKCRLPRQFNGIHLADWLVHGRYFRDPKSYPAALANDVVTRFGAAPPSRCDHEGRLDDTEAMAVVVNLRLAVARKGAAALHYLGSEAWDLFIVGFKEAHCASHALWDLVDAADPKFDPARNSRLGAPIDMILGDIDRAIGDLVSSAGPDTEIVVFSTTEMQPNATLAHLMPAIVDRMNRILGETHWTRFMRNVVKARDQHWWPLCEMLPYNENCTALRINPSVVFKDAGIEIERLRLLDQIEFLLMELRDDQTSQPVITLIDRAALQHAGTRATELPDLLVHYGAGLCPGAVRSSRLGRIEAKPPGLRPGNHAPGGFLIVVGDKLDASKVIGMQNLGPMAMSVLNGSGGLATDKSGFAGFLDPRGTTAHIKRQGEIQ</sequence>
<evidence type="ECO:0000313" key="2">
    <source>
        <dbReference type="Proteomes" id="UP001480082"/>
    </source>
</evidence>
<dbReference type="Proteomes" id="UP001480082">
    <property type="component" value="Unassembled WGS sequence"/>
</dbReference>
<protein>
    <submittedName>
        <fullName evidence="1">Uncharacterized protein</fullName>
    </submittedName>
</protein>
<dbReference type="EMBL" id="JAMYRI010000002">
    <property type="protein sequence ID" value="MER9283233.1"/>
    <property type="molecule type" value="Genomic_DNA"/>
</dbReference>
<organism evidence="1 2">
    <name type="scientific">Mesorhizobium australicum</name>
    <dbReference type="NCBI Taxonomy" id="536018"/>
    <lineage>
        <taxon>Bacteria</taxon>
        <taxon>Pseudomonadati</taxon>
        <taxon>Pseudomonadota</taxon>
        <taxon>Alphaproteobacteria</taxon>
        <taxon>Hyphomicrobiales</taxon>
        <taxon>Phyllobacteriaceae</taxon>
        <taxon>Mesorhizobium</taxon>
    </lineage>
</organism>
<keyword evidence="2" id="KW-1185">Reference proteome</keyword>
<comment type="caution">
    <text evidence="1">The sequence shown here is derived from an EMBL/GenBank/DDBJ whole genome shotgun (WGS) entry which is preliminary data.</text>
</comment>
<reference evidence="1 2" key="1">
    <citation type="journal article" date="2024" name="Proc. Natl. Acad. Sci. U.S.A.">
        <title>The evolutionary genomics of adaptation to stress in wild rhizobium bacteria.</title>
        <authorList>
            <person name="Kehlet-Delgado H."/>
            <person name="Montoya A.P."/>
            <person name="Jensen K.T."/>
            <person name="Wendlandt C.E."/>
            <person name="Dexheimer C."/>
            <person name="Roberts M."/>
            <person name="Torres Martinez L."/>
            <person name="Friesen M.L."/>
            <person name="Griffitts J.S."/>
            <person name="Porter S.S."/>
        </authorList>
    </citation>
    <scope>NUCLEOTIDE SEQUENCE [LARGE SCALE GENOMIC DNA]</scope>
    <source>
        <strain evidence="1 2">M0468</strain>
    </source>
</reference>
<gene>
    <name evidence="1" type="ORF">NKI81_04555</name>
</gene>
<name>A0ACC6SU23_9HYPH</name>
<accession>A0ACC6SU23</accession>
<proteinExistence type="predicted"/>